<dbReference type="UniPathway" id="UPA00124"/>
<dbReference type="CDD" id="cd05254">
    <property type="entry name" value="dTDP_HR_like_SDR_e"/>
    <property type="match status" value="1"/>
</dbReference>
<accession>A0A172U1R1</accession>
<gene>
    <name evidence="8" type="ORF">SY85_03290</name>
</gene>
<dbReference type="AlphaFoldDB" id="A0A172U1R1"/>
<evidence type="ECO:0000313" key="9">
    <source>
        <dbReference type="Proteomes" id="UP000077177"/>
    </source>
</evidence>
<dbReference type="EMBL" id="CP011390">
    <property type="protein sequence ID" value="ANE53289.1"/>
    <property type="molecule type" value="Genomic_DNA"/>
</dbReference>
<sequence length="303" mass="34090">MQKVLITGANGFLGHYLTALLVHNYKVIATGKGACRINLLHENFCYESLDFTQRDAVEYLFQKVKPDIVVHAGAISQPDTCELNKEFAYQSNVESTKHLLAQSNFLKSFFVYVSTDFVFDGQTGMYIEEDVPNPVNYYGMTKLLSENAVQAYEYDWSIVRTVLVYGAPKSGRDNILTIVAKSLKEGKMSRIVNDQVRTPTYVEDLAGAINTIIAKKATGIYHISGNDILTPYQMTIAVAKYLGLKESLIEPVTANTFQQPALRPPKTGFRLAKAERELGYKPISFEEGLQKTFREIKPMMERI</sequence>
<dbReference type="KEGG" id="fla:SY85_03290"/>
<dbReference type="GO" id="GO:0005829">
    <property type="term" value="C:cytosol"/>
    <property type="evidence" value="ECO:0007669"/>
    <property type="project" value="TreeGrafter"/>
</dbReference>
<evidence type="ECO:0000256" key="5">
    <source>
        <dbReference type="ARBA" id="ARBA00048200"/>
    </source>
</evidence>
<dbReference type="InterPro" id="IPR029903">
    <property type="entry name" value="RmlD-like-bd"/>
</dbReference>
<protein>
    <recommendedName>
        <fullName evidence="4 6">dTDP-4-dehydrorhamnose reductase</fullName>
        <ecNumber evidence="3 6">1.1.1.133</ecNumber>
    </recommendedName>
</protein>
<dbReference type="Pfam" id="PF04321">
    <property type="entry name" value="RmlD_sub_bind"/>
    <property type="match status" value="1"/>
</dbReference>
<proteinExistence type="inferred from homology"/>
<dbReference type="Gene3D" id="3.40.50.720">
    <property type="entry name" value="NAD(P)-binding Rossmann-like Domain"/>
    <property type="match status" value="1"/>
</dbReference>
<keyword evidence="6" id="KW-0521">NADP</keyword>
<evidence type="ECO:0000256" key="2">
    <source>
        <dbReference type="ARBA" id="ARBA00010944"/>
    </source>
</evidence>
<evidence type="ECO:0000256" key="1">
    <source>
        <dbReference type="ARBA" id="ARBA00004781"/>
    </source>
</evidence>
<name>A0A172U1R1_9BACT</name>
<organism evidence="8 9">
    <name type="scientific">Flavisolibacter tropicus</name>
    <dbReference type="NCBI Taxonomy" id="1492898"/>
    <lineage>
        <taxon>Bacteria</taxon>
        <taxon>Pseudomonadati</taxon>
        <taxon>Bacteroidota</taxon>
        <taxon>Chitinophagia</taxon>
        <taxon>Chitinophagales</taxon>
        <taxon>Chitinophagaceae</taxon>
        <taxon>Flavisolibacter</taxon>
    </lineage>
</organism>
<keyword evidence="6" id="KW-0560">Oxidoreductase</keyword>
<dbReference type="InterPro" id="IPR005913">
    <property type="entry name" value="dTDP_dehydrorham_reduct"/>
</dbReference>
<dbReference type="PANTHER" id="PTHR10491:SF4">
    <property type="entry name" value="METHIONINE ADENOSYLTRANSFERASE 2 SUBUNIT BETA"/>
    <property type="match status" value="1"/>
</dbReference>
<comment type="similarity">
    <text evidence="2 6">Belongs to the dTDP-4-dehydrorhamnose reductase family.</text>
</comment>
<dbReference type="SUPFAM" id="SSF51735">
    <property type="entry name" value="NAD(P)-binding Rossmann-fold domains"/>
    <property type="match status" value="1"/>
</dbReference>
<dbReference type="Proteomes" id="UP000077177">
    <property type="component" value="Chromosome"/>
</dbReference>
<evidence type="ECO:0000259" key="7">
    <source>
        <dbReference type="Pfam" id="PF04321"/>
    </source>
</evidence>
<evidence type="ECO:0000256" key="4">
    <source>
        <dbReference type="ARBA" id="ARBA00017099"/>
    </source>
</evidence>
<dbReference type="OrthoDB" id="9803892at2"/>
<evidence type="ECO:0000256" key="6">
    <source>
        <dbReference type="RuleBase" id="RU364082"/>
    </source>
</evidence>
<reference evidence="8 9" key="2">
    <citation type="journal article" date="2016" name="Int. J. Syst. Evol. Microbiol.">
        <title>Flavisolibacter tropicus sp. nov., isolated from tropical soil.</title>
        <authorList>
            <person name="Lee J.J."/>
            <person name="Kang M.S."/>
            <person name="Kim G.S."/>
            <person name="Lee C.S."/>
            <person name="Lim S."/>
            <person name="Lee J."/>
            <person name="Roh S.H."/>
            <person name="Kang H."/>
            <person name="Ha J.M."/>
            <person name="Bae S."/>
            <person name="Jung H.Y."/>
            <person name="Kim M.K."/>
        </authorList>
    </citation>
    <scope>NUCLEOTIDE SEQUENCE [LARGE SCALE GENOMIC DNA]</scope>
    <source>
        <strain evidence="8 9">LCS9</strain>
    </source>
</reference>
<dbReference type="GO" id="GO:0019305">
    <property type="term" value="P:dTDP-rhamnose biosynthetic process"/>
    <property type="evidence" value="ECO:0007669"/>
    <property type="project" value="UniProtKB-UniPathway"/>
</dbReference>
<dbReference type="STRING" id="1492898.SY85_03290"/>
<dbReference type="PANTHER" id="PTHR10491">
    <property type="entry name" value="DTDP-4-DEHYDRORHAMNOSE REDUCTASE"/>
    <property type="match status" value="1"/>
</dbReference>
<feature type="domain" description="RmlD-like substrate binding" evidence="7">
    <location>
        <begin position="3"/>
        <end position="295"/>
    </location>
</feature>
<comment type="catalytic activity">
    <reaction evidence="5">
        <text>dTDP-beta-L-rhamnose + NADP(+) = dTDP-4-dehydro-beta-L-rhamnose + NADPH + H(+)</text>
        <dbReference type="Rhea" id="RHEA:21796"/>
        <dbReference type="ChEBI" id="CHEBI:15378"/>
        <dbReference type="ChEBI" id="CHEBI:57510"/>
        <dbReference type="ChEBI" id="CHEBI:57783"/>
        <dbReference type="ChEBI" id="CHEBI:58349"/>
        <dbReference type="ChEBI" id="CHEBI:62830"/>
        <dbReference type="EC" id="1.1.1.133"/>
    </reaction>
</comment>
<dbReference type="InterPro" id="IPR036291">
    <property type="entry name" value="NAD(P)-bd_dom_sf"/>
</dbReference>
<evidence type="ECO:0000256" key="3">
    <source>
        <dbReference type="ARBA" id="ARBA00012929"/>
    </source>
</evidence>
<dbReference type="PATRIC" id="fig|1492898.3.peg.718"/>
<comment type="pathway">
    <text evidence="1 6">Carbohydrate biosynthesis; dTDP-L-rhamnose biosynthesis.</text>
</comment>
<dbReference type="EC" id="1.1.1.133" evidence="3 6"/>
<keyword evidence="9" id="KW-1185">Reference proteome</keyword>
<comment type="function">
    <text evidence="6">Catalyzes the reduction of dTDP-6-deoxy-L-lyxo-4-hexulose to yield dTDP-L-rhamnose.</text>
</comment>
<evidence type="ECO:0000313" key="8">
    <source>
        <dbReference type="EMBL" id="ANE53289.1"/>
    </source>
</evidence>
<reference evidence="9" key="1">
    <citation type="submission" date="2015-01" db="EMBL/GenBank/DDBJ databases">
        <title>Flavisolibacter sp./LCS9/ whole genome sequencing.</title>
        <authorList>
            <person name="Kim M.K."/>
            <person name="Srinivasan S."/>
            <person name="Lee J.-J."/>
        </authorList>
    </citation>
    <scope>NUCLEOTIDE SEQUENCE [LARGE SCALE GENOMIC DNA]</scope>
    <source>
        <strain evidence="9">LCS9</strain>
    </source>
</reference>
<dbReference type="GO" id="GO:0008831">
    <property type="term" value="F:dTDP-4-dehydrorhamnose reductase activity"/>
    <property type="evidence" value="ECO:0007669"/>
    <property type="project" value="UniProtKB-EC"/>
</dbReference>